<reference evidence="9" key="1">
    <citation type="submission" date="2019-11" db="EMBL/GenBank/DDBJ databases">
        <authorList>
            <person name="Feng L."/>
        </authorList>
    </citation>
    <scope>NUCLEOTIDE SEQUENCE</scope>
    <source>
        <strain evidence="9">CAmalonaticusLFYP1</strain>
    </source>
</reference>
<dbReference type="Gene3D" id="1.10.760.10">
    <property type="entry name" value="Cytochrome c-like domain"/>
    <property type="match status" value="1"/>
</dbReference>
<feature type="binding site" description="covalent" evidence="8">
    <location>
        <position position="58"/>
    </location>
    <ligand>
        <name>heme c</name>
        <dbReference type="ChEBI" id="CHEBI:61717"/>
    </ligand>
</feature>
<accession>A0A6N2UL05</accession>
<organism evidence="9">
    <name type="scientific">Citrobacter amalonaticus</name>
    <dbReference type="NCBI Taxonomy" id="35703"/>
    <lineage>
        <taxon>Bacteria</taxon>
        <taxon>Pseudomonadati</taxon>
        <taxon>Pseudomonadota</taxon>
        <taxon>Gammaproteobacteria</taxon>
        <taxon>Enterobacterales</taxon>
        <taxon>Enterobacteriaceae</taxon>
        <taxon>Citrobacter</taxon>
    </lineage>
</organism>
<dbReference type="InterPro" id="IPR002326">
    <property type="entry name" value="Cyt_c1"/>
</dbReference>
<evidence type="ECO:0000256" key="5">
    <source>
        <dbReference type="ARBA" id="ARBA00022989"/>
    </source>
</evidence>
<dbReference type="SUPFAM" id="SSF46626">
    <property type="entry name" value="Cytochrome c"/>
    <property type="match status" value="1"/>
</dbReference>
<sequence length="268" mass="30540">MMRQLLRCSMLWVVLCAMSPTFAQEPVPTRQEWSFSGLSGEFDKAQLRRGLQVYEEKCRACHGMKYLTFRTLTKPGGPELTTEDAKNLASGYVFPIIQDDGQPGERDGTLNDSFISPYLNDQEARHLNNGALPVDLSYIVRARTYDRGFPQFLLDAFIPYTEQGADYLFALLTGYLPDDPELKANRYYPSGVINMPKPLADGEIEWQSESHVAQTEEQYARDVTAFLTWAADPDLTARKHQGMYVMGYLAIMLALLWMMLRMKRGARH</sequence>
<dbReference type="GO" id="GO:0020037">
    <property type="term" value="F:heme binding"/>
    <property type="evidence" value="ECO:0007669"/>
    <property type="project" value="InterPro"/>
</dbReference>
<evidence type="ECO:0000256" key="1">
    <source>
        <dbReference type="ARBA" id="ARBA00004370"/>
    </source>
</evidence>
<evidence type="ECO:0000256" key="7">
    <source>
        <dbReference type="ARBA" id="ARBA00023136"/>
    </source>
</evidence>
<dbReference type="GO" id="GO:0016020">
    <property type="term" value="C:membrane"/>
    <property type="evidence" value="ECO:0007669"/>
    <property type="project" value="UniProtKB-SubCell"/>
</dbReference>
<dbReference type="InterPro" id="IPR036909">
    <property type="entry name" value="Cyt_c-like_dom_sf"/>
</dbReference>
<dbReference type="EMBL" id="CACRTI010000004">
    <property type="protein sequence ID" value="VYT16991.1"/>
    <property type="molecule type" value="Genomic_DNA"/>
</dbReference>
<dbReference type="GO" id="GO:0046872">
    <property type="term" value="F:metal ion binding"/>
    <property type="evidence" value="ECO:0007669"/>
    <property type="project" value="UniProtKB-KW"/>
</dbReference>
<proteinExistence type="predicted"/>
<evidence type="ECO:0000256" key="8">
    <source>
        <dbReference type="PIRSR" id="PIRSR602326-1"/>
    </source>
</evidence>
<keyword evidence="4 8" id="KW-0479">Metal-binding</keyword>
<evidence type="ECO:0000256" key="3">
    <source>
        <dbReference type="ARBA" id="ARBA00022692"/>
    </source>
</evidence>
<keyword evidence="5" id="KW-1133">Transmembrane helix</keyword>
<evidence type="ECO:0000256" key="2">
    <source>
        <dbReference type="ARBA" id="ARBA00022617"/>
    </source>
</evidence>
<dbReference type="GO" id="GO:0009055">
    <property type="term" value="F:electron transfer activity"/>
    <property type="evidence" value="ECO:0007669"/>
    <property type="project" value="InterPro"/>
</dbReference>
<keyword evidence="7" id="KW-0472">Membrane</keyword>
<dbReference type="InterPro" id="IPR009056">
    <property type="entry name" value="Cyt_c-like_dom"/>
</dbReference>
<feature type="binding site" description="covalent" evidence="8">
    <location>
        <position position="62"/>
    </location>
    <ligand>
        <name>heme c</name>
        <dbReference type="ChEBI" id="CHEBI:61717"/>
    </ligand>
</feature>
<keyword evidence="2 8" id="KW-0349">Heme</keyword>
<name>A0A6N2UL05_CITAM</name>
<dbReference type="AlphaFoldDB" id="A0A6N2UL05"/>
<keyword evidence="3" id="KW-0812">Transmembrane</keyword>
<feature type="binding site" description="covalent" evidence="8">
    <location>
        <position position="195"/>
    </location>
    <ligand>
        <name>heme c</name>
        <dbReference type="ChEBI" id="CHEBI:61717"/>
    </ligand>
</feature>
<keyword evidence="6 8" id="KW-0408">Iron</keyword>
<evidence type="ECO:0000256" key="6">
    <source>
        <dbReference type="ARBA" id="ARBA00023004"/>
    </source>
</evidence>
<evidence type="ECO:0000313" key="9">
    <source>
        <dbReference type="EMBL" id="VYT16991.1"/>
    </source>
</evidence>
<comment type="cofactor">
    <cofactor evidence="8">
        <name>heme c</name>
        <dbReference type="ChEBI" id="CHEBI:61717"/>
    </cofactor>
    <text evidence="8">Binds 1 heme c group covalently per subunit.</text>
</comment>
<dbReference type="PANTHER" id="PTHR10266:SF3">
    <property type="entry name" value="CYTOCHROME C1, HEME PROTEIN, MITOCHONDRIAL"/>
    <property type="match status" value="1"/>
</dbReference>
<dbReference type="PRINTS" id="PR00603">
    <property type="entry name" value="CYTOCHROMEC1"/>
</dbReference>
<dbReference type="PANTHER" id="PTHR10266">
    <property type="entry name" value="CYTOCHROME C1"/>
    <property type="match status" value="1"/>
</dbReference>
<evidence type="ECO:0000256" key="4">
    <source>
        <dbReference type="ARBA" id="ARBA00022723"/>
    </source>
</evidence>
<protein>
    <submittedName>
        <fullName evidence="9">Cytochrome b/c1</fullName>
    </submittedName>
</protein>
<comment type="subcellular location">
    <subcellularLocation>
        <location evidence="1">Membrane</location>
    </subcellularLocation>
</comment>
<dbReference type="PROSITE" id="PS51007">
    <property type="entry name" value="CYTC"/>
    <property type="match status" value="1"/>
</dbReference>
<gene>
    <name evidence="9" type="primary">fbcH_1</name>
    <name evidence="9" type="ORF">CALFYP1_03061</name>
</gene>
<dbReference type="Pfam" id="PF02167">
    <property type="entry name" value="Cytochrom_C1"/>
    <property type="match status" value="1"/>
</dbReference>
<feature type="binding site" description="covalent" evidence="8">
    <location>
        <position position="61"/>
    </location>
    <ligand>
        <name>heme c</name>
        <dbReference type="ChEBI" id="CHEBI:61717"/>
    </ligand>
</feature>